<evidence type="ECO:0000256" key="4">
    <source>
        <dbReference type="SAM" id="Phobius"/>
    </source>
</evidence>
<feature type="region of interest" description="Disordered" evidence="3">
    <location>
        <begin position="387"/>
        <end position="469"/>
    </location>
</feature>
<feature type="repeat" description="TPR" evidence="1">
    <location>
        <begin position="154"/>
        <end position="187"/>
    </location>
</feature>
<evidence type="ECO:0000256" key="1">
    <source>
        <dbReference type="PROSITE-ProRule" id="PRU00339"/>
    </source>
</evidence>
<keyword evidence="4" id="KW-1133">Transmembrane helix</keyword>
<dbReference type="SUPFAM" id="SSF48452">
    <property type="entry name" value="TPR-like"/>
    <property type="match status" value="1"/>
</dbReference>
<proteinExistence type="predicted"/>
<keyword evidence="4" id="KW-0812">Transmembrane</keyword>
<dbReference type="SMART" id="SM00028">
    <property type="entry name" value="TPR"/>
    <property type="match status" value="3"/>
</dbReference>
<comment type="caution">
    <text evidence="5">The sequence shown here is derived from an EMBL/GenBank/DDBJ whole genome shotgun (WGS) entry which is preliminary data.</text>
</comment>
<dbReference type="Gene3D" id="1.25.40.10">
    <property type="entry name" value="Tetratricopeptide repeat domain"/>
    <property type="match status" value="2"/>
</dbReference>
<dbReference type="InterPro" id="IPR019734">
    <property type="entry name" value="TPR_rpt"/>
</dbReference>
<dbReference type="AlphaFoldDB" id="A0A9D2B2C7"/>
<gene>
    <name evidence="5" type="ORF">IAA45_02650</name>
</gene>
<feature type="compositionally biased region" description="Low complexity" evidence="3">
    <location>
        <begin position="455"/>
        <end position="469"/>
    </location>
</feature>
<sequence>MNCGALLTDTDYCPHCGCDVMVQKKAFYLANLYYNQGLEKASIRDLSGAISCLRRSLTFNKYHMQARNLLGLVYFETGEVVSALSEWVISKNLNPVGNLAGEYIEKVQSNTNKLNTISESIRKYNHALAYCREGHEDMAMIQLKKVLTQNPQLIKGYHLLALLYIREHSYNKARRILKKAARIDKTNTTTLRFLREIDEQTGVTTNLEKKQRNADSDGEGRRTKRTIFQSGNDTVIQPPAFREKSAAAGVLTFVLGILLGAAALWFLVVPAKTQEINRKANEQIQEYSDAIASREAELETLKAQVASAEQASQEQQVQQQTTQEVMTSYDNLLSANSAMAAGQRDQAVSALAQVNRDQLSDSGKTIYDNIKTGMEITDDELAAAGAVSGTAADTAQTSEDTGTVQDTGTETDTTEAGETDSSYEDSGYEDTGYEDTGYSDGYYEEDSYEEDYSEDPYGYYDEYGNYIEY</sequence>
<evidence type="ECO:0000256" key="2">
    <source>
        <dbReference type="SAM" id="Coils"/>
    </source>
</evidence>
<feature type="transmembrane region" description="Helical" evidence="4">
    <location>
        <begin position="246"/>
        <end position="269"/>
    </location>
</feature>
<evidence type="ECO:0000313" key="5">
    <source>
        <dbReference type="EMBL" id="HIX58598.1"/>
    </source>
</evidence>
<keyword evidence="1" id="KW-0802">TPR repeat</keyword>
<accession>A0A9D2B2C7</accession>
<keyword evidence="2" id="KW-0175">Coiled coil</keyword>
<organism evidence="5 6">
    <name type="scientific">Candidatus Blautia gallistercoris</name>
    <dbReference type="NCBI Taxonomy" id="2838490"/>
    <lineage>
        <taxon>Bacteria</taxon>
        <taxon>Bacillati</taxon>
        <taxon>Bacillota</taxon>
        <taxon>Clostridia</taxon>
        <taxon>Lachnospirales</taxon>
        <taxon>Lachnospiraceae</taxon>
        <taxon>Blautia</taxon>
    </lineage>
</organism>
<evidence type="ECO:0000313" key="6">
    <source>
        <dbReference type="Proteomes" id="UP000886817"/>
    </source>
</evidence>
<feature type="coiled-coil region" evidence="2">
    <location>
        <begin position="277"/>
        <end position="318"/>
    </location>
</feature>
<dbReference type="InterPro" id="IPR011990">
    <property type="entry name" value="TPR-like_helical_dom_sf"/>
</dbReference>
<keyword evidence="4" id="KW-0472">Membrane</keyword>
<feature type="compositionally biased region" description="Basic and acidic residues" evidence="3">
    <location>
        <begin position="207"/>
        <end position="221"/>
    </location>
</feature>
<evidence type="ECO:0000256" key="3">
    <source>
        <dbReference type="SAM" id="MobiDB-lite"/>
    </source>
</evidence>
<evidence type="ECO:0008006" key="7">
    <source>
        <dbReference type="Google" id="ProtNLM"/>
    </source>
</evidence>
<feature type="compositionally biased region" description="Acidic residues" evidence="3">
    <location>
        <begin position="412"/>
        <end position="433"/>
    </location>
</feature>
<dbReference type="Pfam" id="PF13181">
    <property type="entry name" value="TPR_8"/>
    <property type="match status" value="1"/>
</dbReference>
<feature type="compositionally biased region" description="Acidic residues" evidence="3">
    <location>
        <begin position="442"/>
        <end position="454"/>
    </location>
</feature>
<protein>
    <recommendedName>
        <fullName evidence="7">Tetratricopeptide repeat protein</fullName>
    </recommendedName>
</protein>
<dbReference type="Proteomes" id="UP000886817">
    <property type="component" value="Unassembled WGS sequence"/>
</dbReference>
<feature type="region of interest" description="Disordered" evidence="3">
    <location>
        <begin position="204"/>
        <end position="223"/>
    </location>
</feature>
<name>A0A9D2B2C7_9FIRM</name>
<reference evidence="5" key="1">
    <citation type="journal article" date="2021" name="PeerJ">
        <title>Extensive microbial diversity within the chicken gut microbiome revealed by metagenomics and culture.</title>
        <authorList>
            <person name="Gilroy R."/>
            <person name="Ravi A."/>
            <person name="Getino M."/>
            <person name="Pursley I."/>
            <person name="Horton D.L."/>
            <person name="Alikhan N.F."/>
            <person name="Baker D."/>
            <person name="Gharbi K."/>
            <person name="Hall N."/>
            <person name="Watson M."/>
            <person name="Adriaenssens E.M."/>
            <person name="Foster-Nyarko E."/>
            <person name="Jarju S."/>
            <person name="Secka A."/>
            <person name="Antonio M."/>
            <person name="Oren A."/>
            <person name="Chaudhuri R.R."/>
            <person name="La Ragione R."/>
            <person name="Hildebrand F."/>
            <person name="Pallen M.J."/>
        </authorList>
    </citation>
    <scope>NUCLEOTIDE SEQUENCE</scope>
    <source>
        <strain evidence="5">ChiSjej1B19-8411</strain>
    </source>
</reference>
<dbReference type="PROSITE" id="PS50005">
    <property type="entry name" value="TPR"/>
    <property type="match status" value="1"/>
</dbReference>
<dbReference type="EMBL" id="DXEX01000065">
    <property type="protein sequence ID" value="HIX58598.1"/>
    <property type="molecule type" value="Genomic_DNA"/>
</dbReference>
<reference evidence="5" key="2">
    <citation type="submission" date="2021-04" db="EMBL/GenBank/DDBJ databases">
        <authorList>
            <person name="Gilroy R."/>
        </authorList>
    </citation>
    <scope>NUCLEOTIDE SEQUENCE</scope>
    <source>
        <strain evidence="5">ChiSjej1B19-8411</strain>
    </source>
</reference>
<feature type="compositionally biased region" description="Low complexity" evidence="3">
    <location>
        <begin position="387"/>
        <end position="411"/>
    </location>
</feature>